<reference evidence="1 2" key="1">
    <citation type="submission" date="2017-02" db="EMBL/GenBank/DDBJ databases">
        <authorList>
            <person name="Peterson S.W."/>
        </authorList>
    </citation>
    <scope>NUCLEOTIDE SEQUENCE [LARGE SCALE GENOMIC DNA]</scope>
    <source>
        <strain evidence="1 2">ATCC 700028</strain>
    </source>
</reference>
<dbReference type="InterPro" id="IPR037012">
    <property type="entry name" value="NanQ/TabA/YiaL_sf"/>
</dbReference>
<organism evidence="1 2">
    <name type="scientific">Cetobacterium ceti</name>
    <dbReference type="NCBI Taxonomy" id="180163"/>
    <lineage>
        <taxon>Bacteria</taxon>
        <taxon>Fusobacteriati</taxon>
        <taxon>Fusobacteriota</taxon>
        <taxon>Fusobacteriia</taxon>
        <taxon>Fusobacteriales</taxon>
        <taxon>Fusobacteriaceae</taxon>
        <taxon>Cetobacterium</taxon>
    </lineage>
</organism>
<dbReference type="PANTHER" id="PTHR34986:SF1">
    <property type="entry name" value="PROTEIN YIAL"/>
    <property type="match status" value="1"/>
</dbReference>
<sequence length="150" mass="17437">MIFGQFHELKNYKGTSKMLDRAFELIESGEFLKGEPGKNVVEGDDLFFNLVEVDTRELKDCFFETHKDYIDIHVVVEGEENIGYALQEELKAENEYDKGSDFQKFGGESKQIFTIKNDRFVVFYPEEPHMPLMAIGEPKKIKKAIFKIKL</sequence>
<keyword evidence="2" id="KW-1185">Reference proteome</keyword>
<accession>A0A1T4NJA1</accession>
<dbReference type="AlphaFoldDB" id="A0A1T4NJA1"/>
<gene>
    <name evidence="1" type="ORF">SAMN02745174_01546</name>
</gene>
<proteinExistence type="predicted"/>
<dbReference type="Proteomes" id="UP000191153">
    <property type="component" value="Unassembled WGS sequence"/>
</dbReference>
<evidence type="ECO:0000313" key="1">
    <source>
        <dbReference type="EMBL" id="SJZ79117.1"/>
    </source>
</evidence>
<dbReference type="OrthoDB" id="9792756at2"/>
<dbReference type="NCBIfam" id="TIGR00022">
    <property type="entry name" value="YhcH/YjgK/YiaL family protein"/>
    <property type="match status" value="1"/>
</dbReference>
<dbReference type="PANTHER" id="PTHR34986">
    <property type="entry name" value="EVOLVED BETA-GALACTOSIDASE SUBUNIT BETA"/>
    <property type="match status" value="1"/>
</dbReference>
<dbReference type="GO" id="GO:0005829">
    <property type="term" value="C:cytosol"/>
    <property type="evidence" value="ECO:0007669"/>
    <property type="project" value="TreeGrafter"/>
</dbReference>
<dbReference type="Gene3D" id="2.60.120.370">
    <property type="entry name" value="YhcH/YjgK/YiaL"/>
    <property type="match status" value="1"/>
</dbReference>
<name>A0A1T4NJA1_9FUSO</name>
<dbReference type="EMBL" id="FUWX01000011">
    <property type="protein sequence ID" value="SJZ79117.1"/>
    <property type="molecule type" value="Genomic_DNA"/>
</dbReference>
<dbReference type="RefSeq" id="WP_078694037.1">
    <property type="nucleotide sequence ID" value="NZ_FUWX01000011.1"/>
</dbReference>
<evidence type="ECO:0000313" key="2">
    <source>
        <dbReference type="Proteomes" id="UP000191153"/>
    </source>
</evidence>
<dbReference type="SUPFAM" id="SSF51197">
    <property type="entry name" value="Clavaminate synthase-like"/>
    <property type="match status" value="1"/>
</dbReference>
<dbReference type="InterPro" id="IPR004375">
    <property type="entry name" value="NanQ/TabA/YiaL"/>
</dbReference>
<dbReference type="Pfam" id="PF04074">
    <property type="entry name" value="DUF386"/>
    <property type="match status" value="1"/>
</dbReference>
<protein>
    <submittedName>
        <fullName evidence="1">YhcH/YjgK/YiaL family protein</fullName>
    </submittedName>
</protein>
<dbReference type="STRING" id="180163.SAMN02745174_01546"/>